<keyword evidence="2" id="KW-1185">Reference proteome</keyword>
<dbReference type="HOGENOM" id="CLU_1732544_0_0_1"/>
<dbReference type="AlphaFoldDB" id="W9CJ89"/>
<name>W9CJ89_SCLBF</name>
<accession>W9CJ89</accession>
<protein>
    <submittedName>
        <fullName evidence="1">Uncharacterized protein</fullName>
    </submittedName>
</protein>
<sequence>MATYNDSLTTALDETESYSRVVRRKSNSNETNSNEPTRRLVTDIYLCCHIEERPLDPNQDYADRNTFMLKSALCRREECEHCTTVRKELGEARSRYGRLYWQVLVKALWDERISYACDGELLDGMNPPANPFWWFGAFIDDQVALRKHHRN</sequence>
<dbReference type="EMBL" id="AYSA01000155">
    <property type="protein sequence ID" value="ESZ96078.1"/>
    <property type="molecule type" value="Genomic_DNA"/>
</dbReference>
<comment type="caution">
    <text evidence="1">The sequence shown here is derived from an EMBL/GenBank/DDBJ whole genome shotgun (WGS) entry which is preliminary data.</text>
</comment>
<evidence type="ECO:0000313" key="2">
    <source>
        <dbReference type="Proteomes" id="UP000019487"/>
    </source>
</evidence>
<dbReference type="Proteomes" id="UP000019487">
    <property type="component" value="Unassembled WGS sequence"/>
</dbReference>
<reference evidence="1 2" key="1">
    <citation type="journal article" date="2014" name="Genome Announc.">
        <title>Draft genome sequence of Sclerotinia borealis, a psychrophilic plant pathogenic fungus.</title>
        <authorList>
            <person name="Mardanov A.V."/>
            <person name="Beletsky A.V."/>
            <person name="Kadnikov V.V."/>
            <person name="Ignatov A.N."/>
            <person name="Ravin N.V."/>
        </authorList>
    </citation>
    <scope>NUCLEOTIDE SEQUENCE [LARGE SCALE GENOMIC DNA]</scope>
    <source>
        <strain evidence="2">F-4157</strain>
    </source>
</reference>
<evidence type="ECO:0000313" key="1">
    <source>
        <dbReference type="EMBL" id="ESZ96078.1"/>
    </source>
</evidence>
<proteinExistence type="predicted"/>
<organism evidence="1 2">
    <name type="scientific">Sclerotinia borealis (strain F-4128)</name>
    <dbReference type="NCBI Taxonomy" id="1432307"/>
    <lineage>
        <taxon>Eukaryota</taxon>
        <taxon>Fungi</taxon>
        <taxon>Dikarya</taxon>
        <taxon>Ascomycota</taxon>
        <taxon>Pezizomycotina</taxon>
        <taxon>Leotiomycetes</taxon>
        <taxon>Helotiales</taxon>
        <taxon>Sclerotiniaceae</taxon>
        <taxon>Sclerotinia</taxon>
    </lineage>
</organism>
<gene>
    <name evidence="1" type="ORF">SBOR_3555</name>
</gene>